<dbReference type="Gene3D" id="3.30.70.60">
    <property type="match status" value="1"/>
</dbReference>
<accession>A0A4D6YMH6</accession>
<reference evidence="9 10" key="1">
    <citation type="submission" date="2018-12" db="EMBL/GenBank/DDBJ databases">
        <authorList>
            <person name="Chong R.A."/>
        </authorList>
    </citation>
    <scope>NUCLEOTIDE SEQUENCE [LARGE SCALE GENOMIC DNA]</scope>
    <source>
        <strain evidence="9 10">Tca</strain>
    </source>
</reference>
<reference evidence="9 10" key="2">
    <citation type="submission" date="2019-05" db="EMBL/GenBank/DDBJ databases">
        <title>Genome evolution of the obligate endosymbiont Buchnera aphidicola.</title>
        <authorList>
            <person name="Moran N.A."/>
        </authorList>
    </citation>
    <scope>NUCLEOTIDE SEQUENCE [LARGE SCALE GENOMIC DNA]</scope>
    <source>
        <strain evidence="9 10">Tca</strain>
    </source>
</reference>
<sequence>MRHYEIVLMIHPDHSDQVTTLTKLYIDLIQQNQGIVHRMEDWGKRQLAYSINNLHKSHYILLNIEIPIKIINELEQKFRFNDIIIRSIIISKKEAITVPSPMLQNKEDNKNISIN</sequence>
<dbReference type="EMBL" id="CP034852">
    <property type="protein sequence ID" value="QCI26958.1"/>
    <property type="molecule type" value="Genomic_DNA"/>
</dbReference>
<protein>
    <recommendedName>
        <fullName evidence="7 8">Small ribosomal subunit protein bS6</fullName>
    </recommendedName>
</protein>
<evidence type="ECO:0000256" key="6">
    <source>
        <dbReference type="ARBA" id="ARBA00035104"/>
    </source>
</evidence>
<dbReference type="SUPFAM" id="SSF54995">
    <property type="entry name" value="Ribosomal protein S6"/>
    <property type="match status" value="1"/>
</dbReference>
<dbReference type="RefSeq" id="WP_158353828.1">
    <property type="nucleotide sequence ID" value="NZ_CP034852.1"/>
</dbReference>
<comment type="function">
    <text evidence="6 8">Binds together with bS18 to 16S ribosomal RNA.</text>
</comment>
<evidence type="ECO:0000256" key="1">
    <source>
        <dbReference type="ARBA" id="ARBA00009512"/>
    </source>
</evidence>
<evidence type="ECO:0000256" key="7">
    <source>
        <dbReference type="ARBA" id="ARBA00035294"/>
    </source>
</evidence>
<organism evidence="9 10">
    <name type="scientific">Buchnera aphidicola</name>
    <name type="common">Thelaxes californica</name>
    <dbReference type="NCBI Taxonomy" id="1315998"/>
    <lineage>
        <taxon>Bacteria</taxon>
        <taxon>Pseudomonadati</taxon>
        <taxon>Pseudomonadota</taxon>
        <taxon>Gammaproteobacteria</taxon>
        <taxon>Enterobacterales</taxon>
        <taxon>Erwiniaceae</taxon>
        <taxon>Buchnera</taxon>
    </lineage>
</organism>
<keyword evidence="10" id="KW-1185">Reference proteome</keyword>
<keyword evidence="5 8" id="KW-0687">Ribonucleoprotein</keyword>
<proteinExistence type="inferred from homology"/>
<gene>
    <name evidence="8" type="primary">rpsF</name>
    <name evidence="9" type="ORF">D9V80_02270</name>
</gene>
<evidence type="ECO:0000313" key="10">
    <source>
        <dbReference type="Proteomes" id="UP000298782"/>
    </source>
</evidence>
<dbReference type="InterPro" id="IPR035980">
    <property type="entry name" value="Ribosomal_bS6_sf"/>
</dbReference>
<name>A0A4D6YMH6_9GAMM</name>
<dbReference type="NCBIfam" id="TIGR00166">
    <property type="entry name" value="S6"/>
    <property type="match status" value="1"/>
</dbReference>
<evidence type="ECO:0000256" key="2">
    <source>
        <dbReference type="ARBA" id="ARBA00022730"/>
    </source>
</evidence>
<dbReference type="Proteomes" id="UP000298782">
    <property type="component" value="Chromosome"/>
</dbReference>
<dbReference type="InterPro" id="IPR000529">
    <property type="entry name" value="Ribosomal_bS6"/>
</dbReference>
<dbReference type="AlphaFoldDB" id="A0A4D6YMH6"/>
<dbReference type="InterPro" id="IPR014717">
    <property type="entry name" value="Transl_elong_EF1B/ribsomal_bS6"/>
</dbReference>
<dbReference type="HAMAP" id="MF_00360">
    <property type="entry name" value="Ribosomal_bS6"/>
    <property type="match status" value="1"/>
</dbReference>
<keyword evidence="2 8" id="KW-0699">rRNA-binding</keyword>
<evidence type="ECO:0000256" key="4">
    <source>
        <dbReference type="ARBA" id="ARBA00022980"/>
    </source>
</evidence>
<keyword evidence="3 8" id="KW-0694">RNA-binding</keyword>
<dbReference type="OrthoDB" id="9812702at2"/>
<dbReference type="GO" id="GO:0003735">
    <property type="term" value="F:structural constituent of ribosome"/>
    <property type="evidence" value="ECO:0007669"/>
    <property type="project" value="InterPro"/>
</dbReference>
<keyword evidence="4 8" id="KW-0689">Ribosomal protein</keyword>
<dbReference type="PANTHER" id="PTHR21011">
    <property type="entry name" value="MITOCHONDRIAL 28S RIBOSOMAL PROTEIN S6"/>
    <property type="match status" value="1"/>
</dbReference>
<dbReference type="InterPro" id="IPR020815">
    <property type="entry name" value="Ribosomal_bS6_CS"/>
</dbReference>
<dbReference type="CDD" id="cd00473">
    <property type="entry name" value="bS6"/>
    <property type="match status" value="1"/>
</dbReference>
<dbReference type="GO" id="GO:0006412">
    <property type="term" value="P:translation"/>
    <property type="evidence" value="ECO:0007669"/>
    <property type="project" value="UniProtKB-UniRule"/>
</dbReference>
<evidence type="ECO:0000313" key="9">
    <source>
        <dbReference type="EMBL" id="QCI26958.1"/>
    </source>
</evidence>
<dbReference type="InterPro" id="IPR020814">
    <property type="entry name" value="Ribosomal_S6_plastid/chlpt"/>
</dbReference>
<dbReference type="Pfam" id="PF01250">
    <property type="entry name" value="Ribosomal_S6"/>
    <property type="match status" value="1"/>
</dbReference>
<dbReference type="PROSITE" id="PS01048">
    <property type="entry name" value="RIBOSOMAL_S6"/>
    <property type="match status" value="1"/>
</dbReference>
<evidence type="ECO:0000256" key="8">
    <source>
        <dbReference type="HAMAP-Rule" id="MF_00360"/>
    </source>
</evidence>
<dbReference type="GO" id="GO:0070181">
    <property type="term" value="F:small ribosomal subunit rRNA binding"/>
    <property type="evidence" value="ECO:0007669"/>
    <property type="project" value="TreeGrafter"/>
</dbReference>
<dbReference type="GO" id="GO:0022627">
    <property type="term" value="C:cytosolic small ribosomal subunit"/>
    <property type="evidence" value="ECO:0007669"/>
    <property type="project" value="TreeGrafter"/>
</dbReference>
<dbReference type="PANTHER" id="PTHR21011:SF1">
    <property type="entry name" value="SMALL RIBOSOMAL SUBUNIT PROTEIN BS6M"/>
    <property type="match status" value="1"/>
</dbReference>
<evidence type="ECO:0000256" key="5">
    <source>
        <dbReference type="ARBA" id="ARBA00023274"/>
    </source>
</evidence>
<evidence type="ECO:0000256" key="3">
    <source>
        <dbReference type="ARBA" id="ARBA00022884"/>
    </source>
</evidence>
<comment type="similarity">
    <text evidence="1 8">Belongs to the bacterial ribosomal protein bS6 family.</text>
</comment>